<reference evidence="1" key="1">
    <citation type="journal article" date="2015" name="Nature">
        <title>Complex archaea that bridge the gap between prokaryotes and eukaryotes.</title>
        <authorList>
            <person name="Spang A."/>
            <person name="Saw J.H."/>
            <person name="Jorgensen S.L."/>
            <person name="Zaremba-Niedzwiedzka K."/>
            <person name="Martijn J."/>
            <person name="Lind A.E."/>
            <person name="van Eijk R."/>
            <person name="Schleper C."/>
            <person name="Guy L."/>
            <person name="Ettema T.J."/>
        </authorList>
    </citation>
    <scope>NUCLEOTIDE SEQUENCE</scope>
</reference>
<gene>
    <name evidence="1" type="ORF">LCGC14_1547050</name>
</gene>
<accession>A0A0F9LS85</accession>
<organism evidence="1">
    <name type="scientific">marine sediment metagenome</name>
    <dbReference type="NCBI Taxonomy" id="412755"/>
    <lineage>
        <taxon>unclassified sequences</taxon>
        <taxon>metagenomes</taxon>
        <taxon>ecological metagenomes</taxon>
    </lineage>
</organism>
<dbReference type="EMBL" id="LAZR01011775">
    <property type="protein sequence ID" value="KKM59922.1"/>
    <property type="molecule type" value="Genomic_DNA"/>
</dbReference>
<evidence type="ECO:0000313" key="1">
    <source>
        <dbReference type="EMBL" id="KKM59922.1"/>
    </source>
</evidence>
<protein>
    <submittedName>
        <fullName evidence="1">Uncharacterized protein</fullName>
    </submittedName>
</protein>
<name>A0A0F9LS85_9ZZZZ</name>
<comment type="caution">
    <text evidence="1">The sequence shown here is derived from an EMBL/GenBank/DDBJ whole genome shotgun (WGS) entry which is preliminary data.</text>
</comment>
<sequence>MANNRRFGWHSGTMSCKNARILGDLTIQDTLIFGDVSFGALAVKGRMSSGTKAGSAIDIDANYAYGQGHEFRWTISSWSGTGNSFDGQYIRAQSDIDNASGTMHGIQVFSVANASGIADLQGAFVQAYVKGDSTDTVGQAYGIHGEFSMDGIRSNTITLTTEVAAIFGRILSGKVNDYTKIHGQILRFGDMDGGSRTYGNGILIEDDAGTSGTSVLTTGLNISLACTTGITLSGAVTTGIDFTATTLALDSSRTNSAIAIGDRLGAKTITMAAATNHLDPVQINLSIAGVDPTAGSTINGIYQLITHGGATNMPGLRLKCADWNVVVKRNIQDAYVYQGEIDYTTNSVTVGGETAVMSLNMNCDSTVTGDVRGLIVNIYGAGLANASSIGIEVRTDGGSATLDEGIRIWSVGANTITAGLLFAGTVTYFADFDNTAGAENTAYEADANAATTIAGKVMINTSAGAKGYINVYSTPN</sequence>
<dbReference type="AlphaFoldDB" id="A0A0F9LS85"/>
<proteinExistence type="predicted"/>